<keyword evidence="6" id="KW-1015">Disulfide bond</keyword>
<keyword evidence="3" id="KW-0336">GPI-anchor</keyword>
<feature type="domain" description="UPAR/Ly6" evidence="14">
    <location>
        <begin position="27"/>
        <end position="110"/>
    </location>
</feature>
<evidence type="ECO:0000256" key="12">
    <source>
        <dbReference type="SAM" id="Phobius"/>
    </source>
</evidence>
<reference evidence="15" key="1">
    <citation type="thesis" date="2020" institute="ProQuest LLC" country="789 East Eisenhower Parkway, Ann Arbor, MI, USA">
        <title>Comparative Genomics and Chromosome Evolution.</title>
        <authorList>
            <person name="Mudd A.B."/>
        </authorList>
    </citation>
    <scope>NUCLEOTIDE SEQUENCE</scope>
    <source>
        <strain evidence="15">Female2</strain>
        <tissue evidence="15">Blood</tissue>
    </source>
</reference>
<feature type="chain" id="PRO_5035914599" description="MAC-inhibitory protein" evidence="13">
    <location>
        <begin position="27"/>
        <end position="125"/>
    </location>
</feature>
<dbReference type="Proteomes" id="UP000812440">
    <property type="component" value="Chromosome 7"/>
</dbReference>
<dbReference type="OrthoDB" id="10011411at2759"/>
<evidence type="ECO:0000256" key="3">
    <source>
        <dbReference type="ARBA" id="ARBA00022622"/>
    </source>
</evidence>
<dbReference type="SUPFAM" id="SSF57302">
    <property type="entry name" value="Snake toxin-like"/>
    <property type="match status" value="1"/>
</dbReference>
<keyword evidence="12" id="KW-1133">Transmembrane helix</keyword>
<dbReference type="AlphaFoldDB" id="A0A8T2IRJ5"/>
<dbReference type="Pfam" id="PF25152">
    <property type="entry name" value="CD59"/>
    <property type="match status" value="1"/>
</dbReference>
<keyword evidence="12" id="KW-0812">Transmembrane</keyword>
<dbReference type="SMART" id="SM00134">
    <property type="entry name" value="LU"/>
    <property type="match status" value="1"/>
</dbReference>
<dbReference type="Gene3D" id="2.10.60.10">
    <property type="entry name" value="CD59"/>
    <property type="match status" value="1"/>
</dbReference>
<evidence type="ECO:0000256" key="10">
    <source>
        <dbReference type="ARBA" id="ARBA00031590"/>
    </source>
</evidence>
<protein>
    <recommendedName>
        <fullName evidence="10">MAC-inhibitory protein</fullName>
    </recommendedName>
    <alternativeName>
        <fullName evidence="11">Membrane attack complex inhibition factor</fullName>
    </alternativeName>
    <alternativeName>
        <fullName evidence="9">Protectin</fullName>
    </alternativeName>
</protein>
<comment type="subunit">
    <text evidence="2">Interacts with T-cell surface antigen CD2.</text>
</comment>
<name>A0A8T2IRJ5_9PIPI</name>
<accession>A0A8T2IRJ5</accession>
<evidence type="ECO:0000256" key="2">
    <source>
        <dbReference type="ARBA" id="ARBA00011481"/>
    </source>
</evidence>
<proteinExistence type="predicted"/>
<evidence type="ECO:0000256" key="8">
    <source>
        <dbReference type="ARBA" id="ARBA00023288"/>
    </source>
</evidence>
<evidence type="ECO:0000256" key="9">
    <source>
        <dbReference type="ARBA" id="ARBA00029920"/>
    </source>
</evidence>
<keyword evidence="8" id="KW-0449">Lipoprotein</keyword>
<feature type="transmembrane region" description="Helical" evidence="12">
    <location>
        <begin position="103"/>
        <end position="123"/>
    </location>
</feature>
<evidence type="ECO:0000256" key="6">
    <source>
        <dbReference type="ARBA" id="ARBA00023157"/>
    </source>
</evidence>
<dbReference type="PANTHER" id="PTHR10036">
    <property type="entry name" value="CD59 GLYCOPROTEIN"/>
    <property type="match status" value="1"/>
</dbReference>
<dbReference type="InterPro" id="IPR016054">
    <property type="entry name" value="LY6_UPA_recep-like"/>
</dbReference>
<dbReference type="InterPro" id="IPR045860">
    <property type="entry name" value="Snake_toxin-like_sf"/>
</dbReference>
<evidence type="ECO:0000256" key="11">
    <source>
        <dbReference type="ARBA" id="ARBA00031867"/>
    </source>
</evidence>
<feature type="signal peptide" evidence="13">
    <location>
        <begin position="1"/>
        <end position="26"/>
    </location>
</feature>
<gene>
    <name evidence="15" type="ORF">GDO86_012822</name>
</gene>
<sequence length="125" mass="13788">MTTLLAFRVGLVLGLVLFIMCSKGDALKCYQCPEFSNVPCDKSVDCPANMDACLTLKLFSDSKTLYKCKSIATCDRETIKAEYGGMTNFEFQCCQTNLCNRSLTIVPSMALLLLLSAVSLLFFSH</sequence>
<dbReference type="PANTHER" id="PTHR10036:SF18">
    <property type="entry name" value="LYMPHOCYTE ANTIGEN 6 FAMILY MEMBER PGE"/>
    <property type="match status" value="1"/>
</dbReference>
<organism evidence="15 16">
    <name type="scientific">Hymenochirus boettgeri</name>
    <name type="common">Congo dwarf clawed frog</name>
    <dbReference type="NCBI Taxonomy" id="247094"/>
    <lineage>
        <taxon>Eukaryota</taxon>
        <taxon>Metazoa</taxon>
        <taxon>Chordata</taxon>
        <taxon>Craniata</taxon>
        <taxon>Vertebrata</taxon>
        <taxon>Euteleostomi</taxon>
        <taxon>Amphibia</taxon>
        <taxon>Batrachia</taxon>
        <taxon>Anura</taxon>
        <taxon>Pipoidea</taxon>
        <taxon>Pipidae</taxon>
        <taxon>Pipinae</taxon>
        <taxon>Hymenochirus</taxon>
    </lineage>
</organism>
<evidence type="ECO:0000256" key="7">
    <source>
        <dbReference type="ARBA" id="ARBA00023180"/>
    </source>
</evidence>
<keyword evidence="5 12" id="KW-0472">Membrane</keyword>
<evidence type="ECO:0000313" key="16">
    <source>
        <dbReference type="Proteomes" id="UP000812440"/>
    </source>
</evidence>
<comment type="caution">
    <text evidence="15">The sequence shown here is derived from an EMBL/GenBank/DDBJ whole genome shotgun (WGS) entry which is preliminary data.</text>
</comment>
<evidence type="ECO:0000259" key="14">
    <source>
        <dbReference type="SMART" id="SM00134"/>
    </source>
</evidence>
<dbReference type="InterPro" id="IPR056949">
    <property type="entry name" value="CD59"/>
</dbReference>
<evidence type="ECO:0000256" key="4">
    <source>
        <dbReference type="ARBA" id="ARBA00022729"/>
    </source>
</evidence>
<dbReference type="EMBL" id="JAACNH010000008">
    <property type="protein sequence ID" value="KAG8434592.1"/>
    <property type="molecule type" value="Genomic_DNA"/>
</dbReference>
<evidence type="ECO:0000256" key="13">
    <source>
        <dbReference type="SAM" id="SignalP"/>
    </source>
</evidence>
<keyword evidence="4 13" id="KW-0732">Signal</keyword>
<keyword evidence="16" id="KW-1185">Reference proteome</keyword>
<dbReference type="GO" id="GO:0098552">
    <property type="term" value="C:side of membrane"/>
    <property type="evidence" value="ECO:0007669"/>
    <property type="project" value="UniProtKB-KW"/>
</dbReference>
<evidence type="ECO:0000256" key="1">
    <source>
        <dbReference type="ARBA" id="ARBA00004589"/>
    </source>
</evidence>
<keyword evidence="7" id="KW-0325">Glycoprotein</keyword>
<comment type="subcellular location">
    <subcellularLocation>
        <location evidence="1">Membrane</location>
        <topology evidence="1">Lipid-anchor</topology>
        <topology evidence="1">GPI-anchor</topology>
    </subcellularLocation>
</comment>
<evidence type="ECO:0000313" key="15">
    <source>
        <dbReference type="EMBL" id="KAG8434592.1"/>
    </source>
</evidence>
<evidence type="ECO:0000256" key="5">
    <source>
        <dbReference type="ARBA" id="ARBA00023136"/>
    </source>
</evidence>